<dbReference type="PROSITE" id="PS52040">
    <property type="entry name" value="TOPO_IIA"/>
    <property type="match status" value="1"/>
</dbReference>
<dbReference type="InterPro" id="IPR035516">
    <property type="entry name" value="Gyrase/topoIV_suA_C"/>
</dbReference>
<dbReference type="Gene3D" id="2.120.10.90">
    <property type="entry name" value="DNA gyrase/topoisomerase IV, subunit A, C-terminal"/>
    <property type="match status" value="1"/>
</dbReference>
<evidence type="ECO:0000256" key="10">
    <source>
        <dbReference type="ARBA" id="ARBA00023029"/>
    </source>
</evidence>
<comment type="subunit">
    <text evidence="14">Heterotetramer composed of ParC and ParE.</text>
</comment>
<dbReference type="NCBIfam" id="TIGR01445">
    <property type="entry name" value="intein_Nterm"/>
    <property type="match status" value="1"/>
</dbReference>
<evidence type="ECO:0000256" key="6">
    <source>
        <dbReference type="ARBA" id="ARBA00022741"/>
    </source>
</evidence>
<dbReference type="InterPro" id="IPR004860">
    <property type="entry name" value="LAGLIDADG_dom"/>
</dbReference>
<dbReference type="GO" id="GO:0004519">
    <property type="term" value="F:endonuclease activity"/>
    <property type="evidence" value="ECO:0007669"/>
    <property type="project" value="InterPro"/>
</dbReference>
<dbReference type="SMART" id="SM00434">
    <property type="entry name" value="TOP4c"/>
    <property type="match status" value="1"/>
</dbReference>
<dbReference type="SUPFAM" id="SSF55608">
    <property type="entry name" value="Homing endonucleases"/>
    <property type="match status" value="1"/>
</dbReference>
<dbReference type="InterPro" id="IPR027434">
    <property type="entry name" value="Homing_endonucl"/>
</dbReference>
<evidence type="ECO:0000256" key="5">
    <source>
        <dbReference type="ARBA" id="ARBA00022490"/>
    </source>
</evidence>
<dbReference type="GO" id="GO:0006265">
    <property type="term" value="P:DNA topological change"/>
    <property type="evidence" value="ECO:0007669"/>
    <property type="project" value="UniProtKB-UniRule"/>
</dbReference>
<dbReference type="Pfam" id="PF03989">
    <property type="entry name" value="DNA_gyraseA_C"/>
    <property type="match status" value="6"/>
</dbReference>
<dbReference type="InterPro" id="IPR004042">
    <property type="entry name" value="Intein_endonuc_central"/>
</dbReference>
<dbReference type="SUPFAM" id="SSF51294">
    <property type="entry name" value="Hedgehog/intein (Hint) domain"/>
    <property type="match status" value="1"/>
</dbReference>
<dbReference type="GO" id="GO:0003677">
    <property type="term" value="F:DNA binding"/>
    <property type="evidence" value="ECO:0007669"/>
    <property type="project" value="UniProtKB-UniRule"/>
</dbReference>
<dbReference type="SMART" id="SM00306">
    <property type="entry name" value="HintN"/>
    <property type="match status" value="1"/>
</dbReference>
<keyword evidence="12 15" id="KW-0413">Isomerase</keyword>
<keyword evidence="7" id="KW-0068">Autocatalytic cleavage</keyword>
<keyword evidence="10 15" id="KW-0799">Topoisomerase</keyword>
<evidence type="ECO:0000256" key="4">
    <source>
        <dbReference type="ARBA" id="ARBA00012895"/>
    </source>
</evidence>
<comment type="caution">
    <text evidence="18">The sequence shown here is derived from an EMBL/GenBank/DDBJ whole genome shotgun (WGS) entry which is preliminary data.</text>
</comment>
<dbReference type="GO" id="GO:0005524">
    <property type="term" value="F:ATP binding"/>
    <property type="evidence" value="ECO:0007669"/>
    <property type="project" value="UniProtKB-KW"/>
</dbReference>
<dbReference type="PROSITE" id="PS50817">
    <property type="entry name" value="INTEIN_N_TER"/>
    <property type="match status" value="1"/>
</dbReference>
<dbReference type="Gene3D" id="3.30.1360.40">
    <property type="match status" value="1"/>
</dbReference>
<dbReference type="InterPro" id="IPR006691">
    <property type="entry name" value="GyrA/parC_rep"/>
</dbReference>
<evidence type="ECO:0000256" key="11">
    <source>
        <dbReference type="ARBA" id="ARBA00023125"/>
    </source>
</evidence>
<dbReference type="InterPro" id="IPR003586">
    <property type="entry name" value="Hint_dom_C"/>
</dbReference>
<keyword evidence="11 15" id="KW-0238">DNA-binding</keyword>
<dbReference type="SUPFAM" id="SSF56719">
    <property type="entry name" value="Type II DNA topoisomerase"/>
    <property type="match status" value="2"/>
</dbReference>
<comment type="similarity">
    <text evidence="3">Belongs to the type II topoisomerase GyrA/ParC subunit family.</text>
</comment>
<evidence type="ECO:0000259" key="16">
    <source>
        <dbReference type="PROSITE" id="PS50819"/>
    </source>
</evidence>
<dbReference type="Gene3D" id="3.10.28.10">
    <property type="entry name" value="Homing endonucleases"/>
    <property type="match status" value="1"/>
</dbReference>
<dbReference type="InterPro" id="IPR003587">
    <property type="entry name" value="Hint_dom_N"/>
</dbReference>
<dbReference type="InterPro" id="IPR002205">
    <property type="entry name" value="Topo_IIA_dom_A"/>
</dbReference>
<dbReference type="GO" id="GO:0005737">
    <property type="term" value="C:cytoplasm"/>
    <property type="evidence" value="ECO:0007669"/>
    <property type="project" value="TreeGrafter"/>
</dbReference>
<dbReference type="SMART" id="SM00305">
    <property type="entry name" value="HintC"/>
    <property type="match status" value="1"/>
</dbReference>
<evidence type="ECO:0000256" key="15">
    <source>
        <dbReference type="PROSITE-ProRule" id="PRU01384"/>
    </source>
</evidence>
<evidence type="ECO:0000256" key="3">
    <source>
        <dbReference type="ARBA" id="ARBA00008263"/>
    </source>
</evidence>
<dbReference type="Proteomes" id="UP000178444">
    <property type="component" value="Unassembled WGS sequence"/>
</dbReference>
<dbReference type="InterPro" id="IPR013758">
    <property type="entry name" value="Topo_IIA_A/C_ab"/>
</dbReference>
<dbReference type="PROSITE" id="PS50819">
    <property type="entry name" value="INTEIN_ENDONUCLEASE"/>
    <property type="match status" value="1"/>
</dbReference>
<dbReference type="Pfam" id="PF14890">
    <property type="entry name" value="Intein_splicing"/>
    <property type="match status" value="1"/>
</dbReference>
<evidence type="ECO:0000313" key="19">
    <source>
        <dbReference type="Proteomes" id="UP000178444"/>
    </source>
</evidence>
<dbReference type="InterPro" id="IPR013757">
    <property type="entry name" value="Topo_IIA_A_a_sf"/>
</dbReference>
<dbReference type="FunFam" id="2.120.10.90:FF:000005">
    <property type="entry name" value="DNA topoisomerase 4 subunit A"/>
    <property type="match status" value="1"/>
</dbReference>
<dbReference type="InterPro" id="IPR036844">
    <property type="entry name" value="Hint_dom_sf"/>
</dbReference>
<keyword evidence="8" id="KW-0067">ATP-binding</keyword>
<dbReference type="InterPro" id="IPR050220">
    <property type="entry name" value="Type_II_DNA_Topoisomerases"/>
</dbReference>
<dbReference type="SUPFAM" id="SSF101904">
    <property type="entry name" value="GyrA/ParC C-terminal domain-like"/>
    <property type="match status" value="1"/>
</dbReference>
<gene>
    <name evidence="18" type="ORF">A2941_01950</name>
</gene>
<dbReference type="InterPro" id="IPR030934">
    <property type="entry name" value="Intein_C"/>
</dbReference>
<name>A0A1F8GV27_9BACT</name>
<keyword evidence="9" id="KW-0651">Protein splicing</keyword>
<protein>
    <recommendedName>
        <fullName evidence="13">DNA gyrase subunit A</fullName>
        <ecNumber evidence="4">5.6.2.2</ecNumber>
    </recommendedName>
</protein>
<dbReference type="Gene3D" id="1.10.268.10">
    <property type="entry name" value="Topoisomerase, domain 3"/>
    <property type="match status" value="1"/>
</dbReference>
<evidence type="ECO:0000256" key="9">
    <source>
        <dbReference type="ARBA" id="ARBA00023000"/>
    </source>
</evidence>
<proteinExistence type="inferred from homology"/>
<evidence type="ECO:0000259" key="17">
    <source>
        <dbReference type="PROSITE" id="PS52040"/>
    </source>
</evidence>
<comment type="function">
    <text evidence="2">A type II topoisomerase that negatively supercoils closed circular double-stranded (ds) DNA in an ATP-dependent manner to modulate DNA topology and maintain chromosomes in an underwound state. Negative supercoiling favors strand separation, and DNA replication, transcription, recombination and repair, all of which involve strand separation. Also able to catalyze the interconversion of other topological isomers of dsDNA rings, including catenanes and knotted rings. Type II topoisomerases break and join 2 DNA strands simultaneously in an ATP-dependent manner.</text>
</comment>
<evidence type="ECO:0000256" key="13">
    <source>
        <dbReference type="ARBA" id="ARBA00026190"/>
    </source>
</evidence>
<dbReference type="EMBL" id="MGKO01000001">
    <property type="protein sequence ID" value="OGN28289.1"/>
    <property type="molecule type" value="Genomic_DNA"/>
</dbReference>
<dbReference type="GO" id="GO:0003918">
    <property type="term" value="F:DNA topoisomerase type II (double strand cut, ATP-hydrolyzing) activity"/>
    <property type="evidence" value="ECO:0007669"/>
    <property type="project" value="UniProtKB-EC"/>
</dbReference>
<evidence type="ECO:0000256" key="7">
    <source>
        <dbReference type="ARBA" id="ARBA00022813"/>
    </source>
</evidence>
<feature type="domain" description="DOD-type homing endonuclease" evidence="16">
    <location>
        <begin position="266"/>
        <end position="408"/>
    </location>
</feature>
<dbReference type="PRINTS" id="PR00379">
    <property type="entry name" value="INTEIN"/>
</dbReference>
<dbReference type="InterPro" id="IPR006142">
    <property type="entry name" value="INTEIN"/>
</dbReference>
<accession>A0A1F8GV27</accession>
<dbReference type="Pfam" id="PF00521">
    <property type="entry name" value="DNA_topoisoIV"/>
    <property type="match status" value="2"/>
</dbReference>
<dbReference type="CDD" id="cd00081">
    <property type="entry name" value="Hint"/>
    <property type="match status" value="1"/>
</dbReference>
<dbReference type="GO" id="GO:0016539">
    <property type="term" value="P:intein-mediated protein splicing"/>
    <property type="evidence" value="ECO:0007669"/>
    <property type="project" value="InterPro"/>
</dbReference>
<evidence type="ECO:0000256" key="1">
    <source>
        <dbReference type="ARBA" id="ARBA00000185"/>
    </source>
</evidence>
<dbReference type="Gene3D" id="3.90.199.10">
    <property type="entry name" value="Topoisomerase II, domain 5"/>
    <property type="match status" value="2"/>
</dbReference>
<evidence type="ECO:0000256" key="8">
    <source>
        <dbReference type="ARBA" id="ARBA00022840"/>
    </source>
</evidence>
<dbReference type="FunFam" id="3.30.1360.40:FF:000002">
    <property type="entry name" value="DNA gyrase subunit A"/>
    <property type="match status" value="1"/>
</dbReference>
<evidence type="ECO:0000256" key="2">
    <source>
        <dbReference type="ARBA" id="ARBA00001978"/>
    </source>
</evidence>
<dbReference type="GO" id="GO:0009330">
    <property type="term" value="C:DNA topoisomerase type II (double strand cut, ATP-hydrolyzing) complex"/>
    <property type="evidence" value="ECO:0007669"/>
    <property type="project" value="TreeGrafter"/>
</dbReference>
<dbReference type="InterPro" id="IPR013760">
    <property type="entry name" value="Topo_IIA-like_dom_sf"/>
</dbReference>
<dbReference type="EC" id="5.6.2.2" evidence="4"/>
<reference evidence="18 19" key="1">
    <citation type="journal article" date="2016" name="Nat. Commun.">
        <title>Thousands of microbial genomes shed light on interconnected biogeochemical processes in an aquifer system.</title>
        <authorList>
            <person name="Anantharaman K."/>
            <person name="Brown C.T."/>
            <person name="Hug L.A."/>
            <person name="Sharon I."/>
            <person name="Castelle C.J."/>
            <person name="Probst A.J."/>
            <person name="Thomas B.C."/>
            <person name="Singh A."/>
            <person name="Wilkins M.J."/>
            <person name="Karaoz U."/>
            <person name="Brodie E.L."/>
            <person name="Williams K.H."/>
            <person name="Hubbard S.S."/>
            <person name="Banfield J.F."/>
        </authorList>
    </citation>
    <scope>NUCLEOTIDE SEQUENCE [LARGE SCALE GENOMIC DNA]</scope>
</reference>
<evidence type="ECO:0000256" key="14">
    <source>
        <dbReference type="ARBA" id="ARBA00063644"/>
    </source>
</evidence>
<dbReference type="CDD" id="cd00187">
    <property type="entry name" value="TOP4c"/>
    <property type="match status" value="1"/>
</dbReference>
<evidence type="ECO:0000256" key="12">
    <source>
        <dbReference type="ARBA" id="ARBA00023235"/>
    </source>
</evidence>
<feature type="domain" description="Topo IIA-type catalytic" evidence="17">
    <location>
        <begin position="32"/>
        <end position="954"/>
    </location>
</feature>
<comment type="catalytic activity">
    <reaction evidence="1 15">
        <text>ATP-dependent breakage, passage and rejoining of double-stranded DNA.</text>
        <dbReference type="EC" id="5.6.2.2"/>
    </reaction>
</comment>
<dbReference type="AlphaFoldDB" id="A0A1F8GV27"/>
<dbReference type="InterPro" id="IPR006141">
    <property type="entry name" value="Intein_N"/>
</dbReference>
<keyword evidence="5" id="KW-0963">Cytoplasm</keyword>
<dbReference type="PANTHER" id="PTHR43493">
    <property type="entry name" value="DNA GYRASE/TOPOISOMERASE SUBUNIT A"/>
    <property type="match status" value="1"/>
</dbReference>
<dbReference type="PROSITE" id="PS50818">
    <property type="entry name" value="INTEIN_C_TER"/>
    <property type="match status" value="1"/>
</dbReference>
<dbReference type="Pfam" id="PF14528">
    <property type="entry name" value="LAGLIDADG_3"/>
    <property type="match status" value="1"/>
</dbReference>
<keyword evidence="6" id="KW-0547">Nucleotide-binding</keyword>
<sequence>MSNPNVKNREITEEVQQSYLEYAMSTIIDRALPDVRDGLKPVHRRILYSMQEMGLRPNAKYQKSAKVVGHTMGNYHPHGDQAIYDSLARMAQNFSLRYPLVDGQGNFGSIDGDSPAAMRYCVTGKTRIVTEKGLLEIEKVVESKSSEKNINLKILSFQKKIHAAVKWFHSGKHKTKRIVTAKGFSVEGTHNHPLMVWADNPITKIPHVKWKLMEEIKKGDFLIIDRSSDLWPKYELSSREYYPRGLSARADIKILPKHINEDLGHILGSLVSEGTIKEKELEFCNSDRKWINDFKIRWGRVFPDCRLHEFNRNPSSYGKLPYQTLEIHSRCVIEFLKNIGLTPAKSADKEIPEVIFRSPKHVVASFLRAYFEGDGSVSFSSKMNELSCCSVSENLISQTQLLLLRFGILSAKRFDSYRKIHKLYIRDLSNYRLFGSEIGFISTRKTKKLAALVDRILKNYSQTDFVPFLRESVYQYLTSPYGRDSFTRKHNFDRYGMMEANFEKVILSIESDNREKIRSIFENLLSMRYAYDPVVEISDQGFQDVYSIKVDSNCHSFVGNGFINHNTEARLAPISEPLLADIDKDTVNFRDNYDGSHQEPAVLPTRVPNLLINGAMGIAVGMATNIPPHNLGEVLDAMTFLIDNDEADIKELMQFVKGPDFPTGGTIYNEHDITNAYATGRGPIIMRGVAEIIEKKPARGGSASGGAFQIIVTEIPYQVNKAELIKHIAELVMGKERKIDGIKDIRDESDKEGLRIAIDLKQDAFPRKVLNQLFKYTELQKAFHFNMLALVDGIQPQILGLKGMLEKFIDHRKEVVTRRSRFELQKAKDRAHILEGLKKALDHIDEVIKIIRAAASRDEASSNLIKKFKFSDKQAAAILDMRLSALVGLERKKLQDELDEKLKLTAYLEDLLRSPKKILGVVKDEFKEIRQQYADERRTKVIKSALKEIGEEELIPEENSLFMITQDGYIKRMAPDVLKAQKRGGKGLIGMATKEEDIISHFFLANTHDSILFFTNSGKVFQTKGYEVPESSRQAKGKAIANFLQVTANDQITAVVPIPKGQKRMYLFMATDHGIIKKVDMDAFEKVRSNGMVAIKLKSDDRLGWVLGTSGDDQIVMTTSDGNAIRFKEKDVRPMGRGAAGVIGVRLEKGARVVGADIIPSGAEKGLFLLALMENGYGKRTELRQYKTQKRGGHGIMTAKITTKTGNLVSAHVTSEENKEIIAVSRKGQVIRTAIGQISIIGRATQGVRVMRLDSSDKLASVVVS</sequence>
<dbReference type="PANTHER" id="PTHR43493:SF5">
    <property type="entry name" value="DNA GYRASE SUBUNIT A, CHLOROPLASTIC_MITOCHONDRIAL"/>
    <property type="match status" value="1"/>
</dbReference>
<feature type="active site" description="O-(5'-phospho-DNA)-tyrosine intermediate" evidence="15">
    <location>
        <position position="120"/>
    </location>
</feature>
<organism evidence="18 19">
    <name type="scientific">Candidatus Yanofskybacteria bacterium RIFCSPLOWO2_01_FULL_49_17</name>
    <dbReference type="NCBI Taxonomy" id="1802700"/>
    <lineage>
        <taxon>Bacteria</taxon>
        <taxon>Candidatus Yanofskyibacteriota</taxon>
    </lineage>
</organism>
<dbReference type="FunFam" id="1.10.268.10:FF:000001">
    <property type="entry name" value="DNA gyrase subunit A"/>
    <property type="match status" value="1"/>
</dbReference>
<evidence type="ECO:0000313" key="18">
    <source>
        <dbReference type="EMBL" id="OGN28289.1"/>
    </source>
</evidence>